<dbReference type="InterPro" id="IPR001387">
    <property type="entry name" value="Cro/C1-type_HTH"/>
</dbReference>
<dbReference type="Gene3D" id="1.10.260.40">
    <property type="entry name" value="lambda repressor-like DNA-binding domains"/>
    <property type="match status" value="1"/>
</dbReference>
<dbReference type="CDD" id="cd00093">
    <property type="entry name" value="HTH_XRE"/>
    <property type="match status" value="1"/>
</dbReference>
<name>A0A1H6K8F2_RUMFL</name>
<dbReference type="GO" id="GO:0003677">
    <property type="term" value="F:DNA binding"/>
    <property type="evidence" value="ECO:0007669"/>
    <property type="project" value="UniProtKB-KW"/>
</dbReference>
<evidence type="ECO:0000313" key="4">
    <source>
        <dbReference type="Proteomes" id="UP000183190"/>
    </source>
</evidence>
<gene>
    <name evidence="2" type="ORF">IE37_02223</name>
    <name evidence="3" type="ORF">SAMN02910265_02245</name>
</gene>
<keyword evidence="3" id="KW-0238">DNA-binding</keyword>
<reference evidence="3 4" key="1">
    <citation type="submission" date="2016-10" db="EMBL/GenBank/DDBJ databases">
        <authorList>
            <person name="de Groot N.N."/>
        </authorList>
    </citation>
    <scope>NUCLEOTIDE SEQUENCE [LARGE SCALE GENOMIC DNA]</scope>
    <source>
        <strain evidence="3 4">YAD2003</strain>
    </source>
</reference>
<dbReference type="EMBL" id="QGDI01000008">
    <property type="protein sequence ID" value="PWJ11958.1"/>
    <property type="molecule type" value="Genomic_DNA"/>
</dbReference>
<sequence>MLINEKLEKINMTKYRLSKDSGVPQATINDICSGKADLEKCSAGTLYKIAKVLGISIESILDSAKDDIRSSFEIFKSNTCHHVKDMGDLDFIVVVLESDEVRKLYNKHWYPEALYLLAMLDYLSRINEIPLCSKYNDLRMRKLEKPIYPVGVLLNSEVLKSDEPLRIAEKEAIPEFRRFNIIESEVRNVV</sequence>
<reference evidence="2 5" key="2">
    <citation type="submission" date="2018-05" db="EMBL/GenBank/DDBJ databases">
        <title>The Hungate 1000. A catalogue of reference genomes from the rumen microbiome.</title>
        <authorList>
            <person name="Kelly W."/>
        </authorList>
    </citation>
    <scope>NUCLEOTIDE SEQUENCE [LARGE SCALE GENOMIC DNA]</scope>
    <source>
        <strain evidence="2 5">SAb67</strain>
    </source>
</reference>
<dbReference type="Proteomes" id="UP000245720">
    <property type="component" value="Unassembled WGS sequence"/>
</dbReference>
<evidence type="ECO:0000313" key="2">
    <source>
        <dbReference type="EMBL" id="PWJ11958.1"/>
    </source>
</evidence>
<dbReference type="OrthoDB" id="9779688at2"/>
<dbReference type="Pfam" id="PF13443">
    <property type="entry name" value="HTH_26"/>
    <property type="match status" value="1"/>
</dbReference>
<evidence type="ECO:0000259" key="1">
    <source>
        <dbReference type="PROSITE" id="PS50943"/>
    </source>
</evidence>
<evidence type="ECO:0000313" key="3">
    <source>
        <dbReference type="EMBL" id="SEH71296.1"/>
    </source>
</evidence>
<accession>A0A1H6K8F2</accession>
<evidence type="ECO:0000313" key="5">
    <source>
        <dbReference type="Proteomes" id="UP000245720"/>
    </source>
</evidence>
<dbReference type="InterPro" id="IPR010982">
    <property type="entry name" value="Lambda_DNA-bd_dom_sf"/>
</dbReference>
<dbReference type="PROSITE" id="PS50943">
    <property type="entry name" value="HTH_CROC1"/>
    <property type="match status" value="1"/>
</dbReference>
<dbReference type="AlphaFoldDB" id="A0A1H6K8F2"/>
<feature type="domain" description="HTH cro/C1-type" evidence="1">
    <location>
        <begin position="3"/>
        <end position="60"/>
    </location>
</feature>
<dbReference type="RefSeq" id="WP_031561575.1">
    <property type="nucleotide sequence ID" value="NZ_FNWV01000008.1"/>
</dbReference>
<dbReference type="Proteomes" id="UP000183190">
    <property type="component" value="Unassembled WGS sequence"/>
</dbReference>
<proteinExistence type="predicted"/>
<organism evidence="3 4">
    <name type="scientific">Ruminococcus flavefaciens</name>
    <dbReference type="NCBI Taxonomy" id="1265"/>
    <lineage>
        <taxon>Bacteria</taxon>
        <taxon>Bacillati</taxon>
        <taxon>Bacillota</taxon>
        <taxon>Clostridia</taxon>
        <taxon>Eubacteriales</taxon>
        <taxon>Oscillospiraceae</taxon>
        <taxon>Ruminococcus</taxon>
    </lineage>
</organism>
<dbReference type="SUPFAM" id="SSF47413">
    <property type="entry name" value="lambda repressor-like DNA-binding domains"/>
    <property type="match status" value="1"/>
</dbReference>
<protein>
    <submittedName>
        <fullName evidence="3">Cro/C1-type HTH DNA-binding domain-containing protein</fullName>
    </submittedName>
    <submittedName>
        <fullName evidence="2">Cro/C1-type helix-turn-helix DNA-binding protein</fullName>
    </submittedName>
</protein>
<dbReference type="SMART" id="SM00530">
    <property type="entry name" value="HTH_XRE"/>
    <property type="match status" value="1"/>
</dbReference>
<dbReference type="EMBL" id="FNWV01000008">
    <property type="protein sequence ID" value="SEH71296.1"/>
    <property type="molecule type" value="Genomic_DNA"/>
</dbReference>